<dbReference type="Proteomes" id="UP000886653">
    <property type="component" value="Unassembled WGS sequence"/>
</dbReference>
<dbReference type="OrthoDB" id="2851338at2759"/>
<name>A0A9P6NER1_9BASI</name>
<dbReference type="AlphaFoldDB" id="A0A9P6NER1"/>
<organism evidence="1 2">
    <name type="scientific">Cronartium quercuum f. sp. fusiforme G11</name>
    <dbReference type="NCBI Taxonomy" id="708437"/>
    <lineage>
        <taxon>Eukaryota</taxon>
        <taxon>Fungi</taxon>
        <taxon>Dikarya</taxon>
        <taxon>Basidiomycota</taxon>
        <taxon>Pucciniomycotina</taxon>
        <taxon>Pucciniomycetes</taxon>
        <taxon>Pucciniales</taxon>
        <taxon>Coleosporiaceae</taxon>
        <taxon>Cronartium</taxon>
    </lineage>
</organism>
<reference evidence="1" key="1">
    <citation type="submission" date="2013-11" db="EMBL/GenBank/DDBJ databases">
        <title>Genome sequence of the fusiform rust pathogen reveals effectors for host alternation and coevolution with pine.</title>
        <authorList>
            <consortium name="DOE Joint Genome Institute"/>
            <person name="Smith K."/>
            <person name="Pendleton A."/>
            <person name="Kubisiak T."/>
            <person name="Anderson C."/>
            <person name="Salamov A."/>
            <person name="Aerts A."/>
            <person name="Riley R."/>
            <person name="Clum A."/>
            <person name="Lindquist E."/>
            <person name="Ence D."/>
            <person name="Campbell M."/>
            <person name="Kronenberg Z."/>
            <person name="Feau N."/>
            <person name="Dhillon B."/>
            <person name="Hamelin R."/>
            <person name="Burleigh J."/>
            <person name="Smith J."/>
            <person name="Yandell M."/>
            <person name="Nelson C."/>
            <person name="Grigoriev I."/>
            <person name="Davis J."/>
        </authorList>
    </citation>
    <scope>NUCLEOTIDE SEQUENCE</scope>
    <source>
        <strain evidence="1">G11</strain>
    </source>
</reference>
<evidence type="ECO:0000313" key="2">
    <source>
        <dbReference type="Proteomes" id="UP000886653"/>
    </source>
</evidence>
<gene>
    <name evidence="1" type="ORF">CROQUDRAFT_616898</name>
</gene>
<comment type="caution">
    <text evidence="1">The sequence shown here is derived from an EMBL/GenBank/DDBJ whole genome shotgun (WGS) entry which is preliminary data.</text>
</comment>
<protein>
    <submittedName>
        <fullName evidence="1">Uncharacterized protein</fullName>
    </submittedName>
</protein>
<keyword evidence="2" id="KW-1185">Reference proteome</keyword>
<dbReference type="EMBL" id="MU167292">
    <property type="protein sequence ID" value="KAG0144598.1"/>
    <property type="molecule type" value="Genomic_DNA"/>
</dbReference>
<accession>A0A9P6NER1</accession>
<proteinExistence type="predicted"/>
<sequence length="165" mass="19351">MPTFSAFYNISSMSLFQQPNYTDLRVHRSSREASLLNRISILDRRTYEIIETNGQITDMAYSPFIVTIEFPAMNEENTRLRKALEMHSSCKGTQTCRVINHSLIGTSDSKSLDSDKDRVSTWVIIFEFDDESYESIPLFKTWSETYDSFIIRKWKLYRGWKNTSI</sequence>
<evidence type="ECO:0000313" key="1">
    <source>
        <dbReference type="EMBL" id="KAG0144598.1"/>
    </source>
</evidence>